<accession>A0A317DWM6</accession>
<keyword evidence="2" id="KW-0560">Oxidoreductase</keyword>
<dbReference type="FunFam" id="3.40.50.720:FF:000084">
    <property type="entry name" value="Short-chain dehydrogenase reductase"/>
    <property type="match status" value="1"/>
</dbReference>
<comment type="caution">
    <text evidence="4">The sequence shown here is derived from an EMBL/GenBank/DDBJ whole genome shotgun (WGS) entry which is preliminary data.</text>
</comment>
<evidence type="ECO:0000313" key="5">
    <source>
        <dbReference type="Proteomes" id="UP000246050"/>
    </source>
</evidence>
<dbReference type="OrthoDB" id="8959163at2"/>
<proteinExistence type="inferred from homology"/>
<feature type="domain" description="Ketoreductase" evidence="3">
    <location>
        <begin position="16"/>
        <end position="193"/>
    </location>
</feature>
<sequence length="251" mass="25143">MSAPAHAVDLLGLAGRRCLVTGGTRGIGRAVVHALLDAGASVLTCHRGDPAAAVALAGATDVPQRLRVVRADLTVRADRERLAAACRDEFGGLDVLVNNAAVDGGTPFAGMSDEEWRRVVDADLTAVAATTRAVLPLLGPGASVVTVGAALALRGAPGRSHYAAAKSGLLGLSRSLAKELGPTGIRVNTVAPGPVASPGAEPPPPLAARLRAMAALGRQATAAEVADVVLFLSGRLSGYVTGTVVHVDGGI</sequence>
<dbReference type="PRINTS" id="PR00080">
    <property type="entry name" value="SDRFAMILY"/>
</dbReference>
<organism evidence="4 5">
    <name type="scientific">Micromonospora sicca</name>
    <dbReference type="NCBI Taxonomy" id="2202420"/>
    <lineage>
        <taxon>Bacteria</taxon>
        <taxon>Bacillati</taxon>
        <taxon>Actinomycetota</taxon>
        <taxon>Actinomycetes</taxon>
        <taxon>Micromonosporales</taxon>
        <taxon>Micromonosporaceae</taxon>
        <taxon>Micromonospora</taxon>
    </lineage>
</organism>
<dbReference type="InterPro" id="IPR036291">
    <property type="entry name" value="NAD(P)-bd_dom_sf"/>
</dbReference>
<dbReference type="InterPro" id="IPR002347">
    <property type="entry name" value="SDR_fam"/>
</dbReference>
<dbReference type="RefSeq" id="WP_109799753.1">
    <property type="nucleotide sequence ID" value="NZ_QGKS01000058.1"/>
</dbReference>
<reference evidence="4 5" key="1">
    <citation type="submission" date="2018-05" db="EMBL/GenBank/DDBJ databases">
        <title>Micromonosporas from Atacama Desert.</title>
        <authorList>
            <person name="Carro L."/>
            <person name="Golinska P."/>
            <person name="Klenk H.-P."/>
            <person name="Goodfellow M."/>
        </authorList>
    </citation>
    <scope>NUCLEOTIDE SEQUENCE [LARGE SCALE GENOMIC DNA]</scope>
    <source>
        <strain evidence="4 5">4G51</strain>
    </source>
</reference>
<evidence type="ECO:0000313" key="4">
    <source>
        <dbReference type="EMBL" id="PWR17255.1"/>
    </source>
</evidence>
<evidence type="ECO:0000256" key="2">
    <source>
        <dbReference type="ARBA" id="ARBA00023002"/>
    </source>
</evidence>
<dbReference type="InterPro" id="IPR020904">
    <property type="entry name" value="Sc_DH/Rdtase_CS"/>
</dbReference>
<comment type="similarity">
    <text evidence="1">Belongs to the short-chain dehydrogenases/reductases (SDR) family.</text>
</comment>
<dbReference type="Gene3D" id="3.40.50.720">
    <property type="entry name" value="NAD(P)-binding Rossmann-like Domain"/>
    <property type="match status" value="1"/>
</dbReference>
<dbReference type="PROSITE" id="PS00061">
    <property type="entry name" value="ADH_SHORT"/>
    <property type="match status" value="1"/>
</dbReference>
<evidence type="ECO:0000259" key="3">
    <source>
        <dbReference type="SMART" id="SM00822"/>
    </source>
</evidence>
<dbReference type="Pfam" id="PF13561">
    <property type="entry name" value="adh_short_C2"/>
    <property type="match status" value="1"/>
</dbReference>
<dbReference type="AlphaFoldDB" id="A0A317DWM6"/>
<dbReference type="Proteomes" id="UP000246050">
    <property type="component" value="Unassembled WGS sequence"/>
</dbReference>
<name>A0A317DWM6_9ACTN</name>
<protein>
    <submittedName>
        <fullName evidence="4">Short-chain dehydrogenase</fullName>
    </submittedName>
</protein>
<dbReference type="InterPro" id="IPR057326">
    <property type="entry name" value="KR_dom"/>
</dbReference>
<evidence type="ECO:0000256" key="1">
    <source>
        <dbReference type="ARBA" id="ARBA00006484"/>
    </source>
</evidence>
<dbReference type="GO" id="GO:0016491">
    <property type="term" value="F:oxidoreductase activity"/>
    <property type="evidence" value="ECO:0007669"/>
    <property type="project" value="UniProtKB-KW"/>
</dbReference>
<gene>
    <name evidence="4" type="ORF">DKT69_01165</name>
</gene>
<dbReference type="SUPFAM" id="SSF51735">
    <property type="entry name" value="NAD(P)-binding Rossmann-fold domains"/>
    <property type="match status" value="1"/>
</dbReference>
<dbReference type="PANTHER" id="PTHR43639:SF1">
    <property type="entry name" value="SHORT-CHAIN DEHYDROGENASE_REDUCTASE FAMILY PROTEIN"/>
    <property type="match status" value="1"/>
</dbReference>
<dbReference type="EMBL" id="QGKS01000058">
    <property type="protein sequence ID" value="PWR17255.1"/>
    <property type="molecule type" value="Genomic_DNA"/>
</dbReference>
<dbReference type="PANTHER" id="PTHR43639">
    <property type="entry name" value="OXIDOREDUCTASE, SHORT-CHAIN DEHYDROGENASE/REDUCTASE FAMILY (AFU_ORTHOLOGUE AFUA_5G02870)"/>
    <property type="match status" value="1"/>
</dbReference>
<dbReference type="CDD" id="cd05233">
    <property type="entry name" value="SDR_c"/>
    <property type="match status" value="1"/>
</dbReference>
<dbReference type="PRINTS" id="PR00081">
    <property type="entry name" value="GDHRDH"/>
</dbReference>
<dbReference type="SMART" id="SM00822">
    <property type="entry name" value="PKS_KR"/>
    <property type="match status" value="1"/>
</dbReference>